<dbReference type="Proteomes" id="UP001596455">
    <property type="component" value="Unassembled WGS sequence"/>
</dbReference>
<accession>A0ABW2Q9D2</accession>
<dbReference type="RefSeq" id="WP_382395121.1">
    <property type="nucleotide sequence ID" value="NZ_JBHTCQ010000002.1"/>
</dbReference>
<evidence type="ECO:0000313" key="2">
    <source>
        <dbReference type="Proteomes" id="UP001596455"/>
    </source>
</evidence>
<comment type="caution">
    <text evidence="1">The sequence shown here is derived from an EMBL/GenBank/DDBJ whole genome shotgun (WGS) entry which is preliminary data.</text>
</comment>
<keyword evidence="2" id="KW-1185">Reference proteome</keyword>
<organism evidence="1 2">
    <name type="scientific">Georgenia alba</name>
    <dbReference type="NCBI Taxonomy" id="2233858"/>
    <lineage>
        <taxon>Bacteria</taxon>
        <taxon>Bacillati</taxon>
        <taxon>Actinomycetota</taxon>
        <taxon>Actinomycetes</taxon>
        <taxon>Micrococcales</taxon>
        <taxon>Bogoriellaceae</taxon>
        <taxon>Georgenia</taxon>
    </lineage>
</organism>
<sequence>MSELDQNSTRTPHEGVPEEPVVRVRTVADLLAVVPYQLGFRPDGSAVLLTERVEDGTRALGMMCRTDLDQLCDPWEGPETAAHVTSRIAEEAPDHLTLVLYTVEAFCRARTGGDLDLAVRALDDALPYSAPPIDPLDVWVVAPDGWGHLDPCGCCPAEGRAPEDIEESPAAAAMVLAGRAAVPSRESFAVERAEASARGEAADGWVQERDRRGRVPTALWRADMARLWDTSVGTEPDARTLGRLLAAVEDPLLRDTIVAATMSGDAAGVGMLVAAGALGDVLDAPFRPLDSAVEPALGLAHAVAVHAPDGAGAPALGVLGFIAWWANQGARADVVVRQALAEDPDHRLSCLVAGLLAGAVPPPWVADRVP</sequence>
<name>A0ABW2Q9D2_9MICO</name>
<protein>
    <submittedName>
        <fullName evidence="1">DUF4192 domain-containing protein</fullName>
    </submittedName>
</protein>
<evidence type="ECO:0000313" key="1">
    <source>
        <dbReference type="EMBL" id="MFC7406089.1"/>
    </source>
</evidence>
<dbReference type="InterPro" id="IPR025447">
    <property type="entry name" value="DUF4192"/>
</dbReference>
<dbReference type="EMBL" id="JBHTCQ010000002">
    <property type="protein sequence ID" value="MFC7406089.1"/>
    <property type="molecule type" value="Genomic_DNA"/>
</dbReference>
<proteinExistence type="predicted"/>
<dbReference type="Pfam" id="PF13830">
    <property type="entry name" value="DUF4192"/>
    <property type="match status" value="1"/>
</dbReference>
<reference evidence="2" key="1">
    <citation type="journal article" date="2019" name="Int. J. Syst. Evol. Microbiol.">
        <title>The Global Catalogue of Microorganisms (GCM) 10K type strain sequencing project: providing services to taxonomists for standard genome sequencing and annotation.</title>
        <authorList>
            <consortium name="The Broad Institute Genomics Platform"/>
            <consortium name="The Broad Institute Genome Sequencing Center for Infectious Disease"/>
            <person name="Wu L."/>
            <person name="Ma J."/>
        </authorList>
    </citation>
    <scope>NUCLEOTIDE SEQUENCE [LARGE SCALE GENOMIC DNA]</scope>
    <source>
        <strain evidence="2">JCM 1490</strain>
    </source>
</reference>
<gene>
    <name evidence="1" type="ORF">ACFQQL_13285</name>
</gene>